<dbReference type="GO" id="GO:0003677">
    <property type="term" value="F:DNA binding"/>
    <property type="evidence" value="ECO:0007669"/>
    <property type="project" value="UniProtKB-KW"/>
</dbReference>
<organism evidence="1 2">
    <name type="scientific">Thioclava sediminum</name>
    <dbReference type="NCBI Taxonomy" id="1915319"/>
    <lineage>
        <taxon>Bacteria</taxon>
        <taxon>Pseudomonadati</taxon>
        <taxon>Pseudomonadota</taxon>
        <taxon>Alphaproteobacteria</taxon>
        <taxon>Rhodobacterales</taxon>
        <taxon>Paracoccaceae</taxon>
        <taxon>Thioclava</taxon>
    </lineage>
</organism>
<dbReference type="Gene3D" id="1.10.238.160">
    <property type="match status" value="1"/>
</dbReference>
<dbReference type="EMBL" id="MPZV01000004">
    <property type="protein sequence ID" value="OOY23126.1"/>
    <property type="molecule type" value="Genomic_DNA"/>
</dbReference>
<accession>A0ABX3MTV7</accession>
<keyword evidence="1" id="KW-0238">DNA-binding</keyword>
<proteinExistence type="predicted"/>
<name>A0ABX3MTV7_9RHOB</name>
<keyword evidence="2" id="KW-1185">Reference proteome</keyword>
<dbReference type="Proteomes" id="UP000190787">
    <property type="component" value="Unassembled WGS sequence"/>
</dbReference>
<gene>
    <name evidence="1" type="ORF">BMI91_16925</name>
</gene>
<dbReference type="RefSeq" id="WP_078605977.1">
    <property type="nucleotide sequence ID" value="NZ_MPZV01000004.1"/>
</dbReference>
<evidence type="ECO:0000313" key="1">
    <source>
        <dbReference type="EMBL" id="OOY23126.1"/>
    </source>
</evidence>
<reference evidence="1 2" key="1">
    <citation type="submission" date="2016-11" db="EMBL/GenBank/DDBJ databases">
        <title>A multilocus sequence analysis scheme for characterization of bacteria in the genus Thioclava.</title>
        <authorList>
            <person name="Liu Y."/>
            <person name="Shao Z."/>
        </authorList>
    </citation>
    <scope>NUCLEOTIDE SEQUENCE [LARGE SCALE GENOMIC DNA]</scope>
    <source>
        <strain evidence="1 2">TAW-CT134</strain>
    </source>
</reference>
<evidence type="ECO:0000313" key="2">
    <source>
        <dbReference type="Proteomes" id="UP000190787"/>
    </source>
</evidence>
<protein>
    <submittedName>
        <fullName evidence="1">DNA-binding protein</fullName>
    </submittedName>
</protein>
<sequence>MIAYDPLIRDREAAQMLGASVATFWRRVQDGTISRPIKIGGLSRWRASEIQAVIEAAEASRNAA</sequence>
<comment type="caution">
    <text evidence="1">The sequence shown here is derived from an EMBL/GenBank/DDBJ whole genome shotgun (WGS) entry which is preliminary data.</text>
</comment>